<keyword evidence="2" id="KW-1185">Reference proteome</keyword>
<dbReference type="Proteomes" id="UP000824120">
    <property type="component" value="Chromosome 8"/>
</dbReference>
<name>A0A9J5XWX8_SOLCO</name>
<organism evidence="1 2">
    <name type="scientific">Solanum commersonii</name>
    <name type="common">Commerson's wild potato</name>
    <name type="synonym">Commerson's nightshade</name>
    <dbReference type="NCBI Taxonomy" id="4109"/>
    <lineage>
        <taxon>Eukaryota</taxon>
        <taxon>Viridiplantae</taxon>
        <taxon>Streptophyta</taxon>
        <taxon>Embryophyta</taxon>
        <taxon>Tracheophyta</taxon>
        <taxon>Spermatophyta</taxon>
        <taxon>Magnoliopsida</taxon>
        <taxon>eudicotyledons</taxon>
        <taxon>Gunneridae</taxon>
        <taxon>Pentapetalae</taxon>
        <taxon>asterids</taxon>
        <taxon>lamiids</taxon>
        <taxon>Solanales</taxon>
        <taxon>Solanaceae</taxon>
        <taxon>Solanoideae</taxon>
        <taxon>Solaneae</taxon>
        <taxon>Solanum</taxon>
    </lineage>
</organism>
<accession>A0A9J5XWX8</accession>
<reference evidence="1 2" key="1">
    <citation type="submission" date="2020-09" db="EMBL/GenBank/DDBJ databases">
        <title>De no assembly of potato wild relative species, Solanum commersonii.</title>
        <authorList>
            <person name="Cho K."/>
        </authorList>
    </citation>
    <scope>NUCLEOTIDE SEQUENCE [LARGE SCALE GENOMIC DNA]</scope>
    <source>
        <strain evidence="1">LZ3.2</strain>
        <tissue evidence="1">Leaf</tissue>
    </source>
</reference>
<proteinExistence type="predicted"/>
<sequence>MEFRCEFCRKFSWTSVKTLVVKPFGPDGQTGPFSRWSRQVNRPIFKIIRALEQTLVIELVSPDGQTDPFSRSNEPRAKLRRDFSRKFSWTSTKALAIEPVGPDGQTDPFL</sequence>
<dbReference type="AlphaFoldDB" id="A0A9J5XWX8"/>
<gene>
    <name evidence="1" type="ORF">H5410_042214</name>
</gene>
<evidence type="ECO:0000313" key="2">
    <source>
        <dbReference type="Proteomes" id="UP000824120"/>
    </source>
</evidence>
<protein>
    <submittedName>
        <fullName evidence="1">Uncharacterized protein</fullName>
    </submittedName>
</protein>
<evidence type="ECO:0000313" key="1">
    <source>
        <dbReference type="EMBL" id="KAG5591700.1"/>
    </source>
</evidence>
<comment type="caution">
    <text evidence="1">The sequence shown here is derived from an EMBL/GenBank/DDBJ whole genome shotgun (WGS) entry which is preliminary data.</text>
</comment>
<dbReference type="EMBL" id="JACXVP010000008">
    <property type="protein sequence ID" value="KAG5591700.1"/>
    <property type="molecule type" value="Genomic_DNA"/>
</dbReference>
<feature type="non-terminal residue" evidence="1">
    <location>
        <position position="1"/>
    </location>
</feature>